<dbReference type="OrthoDB" id="844819at2759"/>
<comment type="caution">
    <text evidence="2">The sequence shown here is derived from an EMBL/GenBank/DDBJ whole genome shotgun (WGS) entry which is preliminary data.</text>
</comment>
<accession>A0A2P5C0N1</accession>
<protein>
    <submittedName>
        <fullName evidence="2">Uncharacterized protein</fullName>
    </submittedName>
</protein>
<name>A0A2P5C0N1_PARAD</name>
<dbReference type="AlphaFoldDB" id="A0A2P5C0N1"/>
<reference evidence="3" key="1">
    <citation type="submission" date="2016-06" db="EMBL/GenBank/DDBJ databases">
        <title>Parallel loss of symbiosis genes in relatives of nitrogen-fixing non-legume Parasponia.</title>
        <authorList>
            <person name="Van Velzen R."/>
            <person name="Holmer R."/>
            <person name="Bu F."/>
            <person name="Rutten L."/>
            <person name="Van Zeijl A."/>
            <person name="Liu W."/>
            <person name="Santuari L."/>
            <person name="Cao Q."/>
            <person name="Sharma T."/>
            <person name="Shen D."/>
            <person name="Roswanjaya Y."/>
            <person name="Wardhani T."/>
            <person name="Kalhor M.S."/>
            <person name="Jansen J."/>
            <person name="Van den Hoogen J."/>
            <person name="Gungor B."/>
            <person name="Hartog M."/>
            <person name="Hontelez J."/>
            <person name="Verver J."/>
            <person name="Yang W.-C."/>
            <person name="Schijlen E."/>
            <person name="Repin R."/>
            <person name="Schilthuizen M."/>
            <person name="Schranz E."/>
            <person name="Heidstra R."/>
            <person name="Miyata K."/>
            <person name="Fedorova E."/>
            <person name="Kohlen W."/>
            <person name="Bisseling T."/>
            <person name="Smit S."/>
            <person name="Geurts R."/>
        </authorList>
    </citation>
    <scope>NUCLEOTIDE SEQUENCE [LARGE SCALE GENOMIC DNA]</scope>
    <source>
        <strain evidence="3">cv. WU1-14</strain>
    </source>
</reference>
<gene>
    <name evidence="2" type="ORF">PanWU01x14_193630</name>
</gene>
<evidence type="ECO:0000313" key="2">
    <source>
        <dbReference type="EMBL" id="PON54622.1"/>
    </source>
</evidence>
<organism evidence="2 3">
    <name type="scientific">Parasponia andersonii</name>
    <name type="common">Sponia andersonii</name>
    <dbReference type="NCBI Taxonomy" id="3476"/>
    <lineage>
        <taxon>Eukaryota</taxon>
        <taxon>Viridiplantae</taxon>
        <taxon>Streptophyta</taxon>
        <taxon>Embryophyta</taxon>
        <taxon>Tracheophyta</taxon>
        <taxon>Spermatophyta</taxon>
        <taxon>Magnoliopsida</taxon>
        <taxon>eudicotyledons</taxon>
        <taxon>Gunneridae</taxon>
        <taxon>Pentapetalae</taxon>
        <taxon>rosids</taxon>
        <taxon>fabids</taxon>
        <taxon>Rosales</taxon>
        <taxon>Cannabaceae</taxon>
        <taxon>Parasponia</taxon>
    </lineage>
</organism>
<feature type="region of interest" description="Disordered" evidence="1">
    <location>
        <begin position="306"/>
        <end position="330"/>
    </location>
</feature>
<proteinExistence type="predicted"/>
<keyword evidence="3" id="KW-1185">Reference proteome</keyword>
<dbReference type="Proteomes" id="UP000237105">
    <property type="component" value="Unassembled WGS sequence"/>
</dbReference>
<sequence length="348" mass="40675">MVSKKDIQKLKMELLEIRGQCINNCKKIEELDKLRDGFLSSEANEYKALLVADNRTLRAVYDVQTEEEFKSCKMVIQRMANDAQALCKRLDEFEEKFRKYNVPKLSDFTSLLAYVKNLREFMKIWDEEAEKGRGKGEKSLIEWLQQLVQSEREERKNTFAEMKDVAMELGIQISHHLVEYFVLMAERDDIALKLDDVLVMIHHLSVEENSIVIQRFLSVVEFVKRTLRESQKSSMDSRAYASYDETEEEVLHLILREVLRLEVAFCCPDLPMMLTDNVYLSMASHLMKVFENKLKKVNLKMNELKMESSSVGDRDEDRKTPNLLKKELDRKTEPGPLVVLSNIVPYSK</sequence>
<dbReference type="EMBL" id="JXTB01000192">
    <property type="protein sequence ID" value="PON54622.1"/>
    <property type="molecule type" value="Genomic_DNA"/>
</dbReference>
<evidence type="ECO:0000313" key="3">
    <source>
        <dbReference type="Proteomes" id="UP000237105"/>
    </source>
</evidence>
<evidence type="ECO:0000256" key="1">
    <source>
        <dbReference type="SAM" id="MobiDB-lite"/>
    </source>
</evidence>